<sequence length="165" mass="17466">MRIPRPVIALAIAAALTGCTSTETPPYEPGTEWEPDDALQRAQAALKDADTPTRRFRSGAPHVASGVNETLETSGNKPYRFDIVCDSDDVPKVTLLLTRGTSKRQFDVACTGADVLRVNFPAGPPVTVTVAPASGKAEPQGLLVWNLKALEPANVHGCADDIEGC</sequence>
<protein>
    <recommendedName>
        <fullName evidence="3">Lipoprotein</fullName>
    </recommendedName>
</protein>
<evidence type="ECO:0000313" key="2">
    <source>
        <dbReference type="Proteomes" id="UP000812013"/>
    </source>
</evidence>
<comment type="caution">
    <text evidence="1">The sequence shown here is derived from an EMBL/GenBank/DDBJ whole genome shotgun (WGS) entry which is preliminary data.</text>
</comment>
<name>A0ABS6YZL0_9ACTN</name>
<accession>A0ABS6YZL0</accession>
<reference evidence="1 2" key="1">
    <citation type="submission" date="2019-12" db="EMBL/GenBank/DDBJ databases">
        <title>Genome sequence of Streptomyces bambusae.</title>
        <authorList>
            <person name="Bansal K."/>
            <person name="Choksket S."/>
            <person name="Korpole S."/>
            <person name="Patil P.B."/>
        </authorList>
    </citation>
    <scope>NUCLEOTIDE SEQUENCE [LARGE SCALE GENOMIC DNA]</scope>
    <source>
        <strain evidence="1 2">SK60</strain>
    </source>
</reference>
<keyword evidence="2" id="KW-1185">Reference proteome</keyword>
<dbReference type="RefSeq" id="WP_219664786.1">
    <property type="nucleotide sequence ID" value="NZ_WTFF01000010.1"/>
</dbReference>
<dbReference type="Proteomes" id="UP000812013">
    <property type="component" value="Unassembled WGS sequence"/>
</dbReference>
<dbReference type="EMBL" id="WTFF01000010">
    <property type="protein sequence ID" value="MBW5480923.1"/>
    <property type="molecule type" value="Genomic_DNA"/>
</dbReference>
<gene>
    <name evidence="1" type="ORF">GPJ59_03210</name>
</gene>
<organism evidence="1 2">
    <name type="scientific">Streptomyces bambusae</name>
    <dbReference type="NCBI Taxonomy" id="1550616"/>
    <lineage>
        <taxon>Bacteria</taxon>
        <taxon>Bacillati</taxon>
        <taxon>Actinomycetota</taxon>
        <taxon>Actinomycetes</taxon>
        <taxon>Kitasatosporales</taxon>
        <taxon>Streptomycetaceae</taxon>
        <taxon>Streptomyces</taxon>
    </lineage>
</organism>
<dbReference type="PROSITE" id="PS51257">
    <property type="entry name" value="PROKAR_LIPOPROTEIN"/>
    <property type="match status" value="1"/>
</dbReference>
<evidence type="ECO:0008006" key="3">
    <source>
        <dbReference type="Google" id="ProtNLM"/>
    </source>
</evidence>
<proteinExistence type="predicted"/>
<evidence type="ECO:0000313" key="1">
    <source>
        <dbReference type="EMBL" id="MBW5480923.1"/>
    </source>
</evidence>